<gene>
    <name evidence="2" type="ORF">SPIL2461_LOCUS12678</name>
</gene>
<evidence type="ECO:0000313" key="2">
    <source>
        <dbReference type="EMBL" id="CAE7491839.1"/>
    </source>
</evidence>
<reference evidence="2" key="1">
    <citation type="submission" date="2021-02" db="EMBL/GenBank/DDBJ databases">
        <authorList>
            <person name="Dougan E. K."/>
            <person name="Rhodes N."/>
            <person name="Thang M."/>
            <person name="Chan C."/>
        </authorList>
    </citation>
    <scope>NUCLEOTIDE SEQUENCE</scope>
</reference>
<proteinExistence type="predicted"/>
<dbReference type="EMBL" id="CAJNIZ010026446">
    <property type="protein sequence ID" value="CAE7491839.1"/>
    <property type="molecule type" value="Genomic_DNA"/>
</dbReference>
<feature type="region of interest" description="Disordered" evidence="1">
    <location>
        <begin position="1"/>
        <end position="39"/>
    </location>
</feature>
<name>A0A812STL7_SYMPI</name>
<evidence type="ECO:0000313" key="3">
    <source>
        <dbReference type="Proteomes" id="UP000649617"/>
    </source>
</evidence>
<protein>
    <submittedName>
        <fullName evidence="2">Uncharacterized protein</fullName>
    </submittedName>
</protein>
<sequence length="418" mass="46925">TPEPVVPPDTDEEAAGLSRAVNEPTSHPPGSPPDSSRICSPTLWRAQDMSGMKTHERSGCVLLANPRYNEQERVKSILDMESDMWEGFLADKVYGCASYDVNAVADPVPAGHKPCGDIRGQAAIIAYVDQDELKAFMFTRLPELDKSKYKRKFYRCACKELYKALFLHILGNKRIKALTITEELQVSIYWPERDREILEQAGFPKMSRGVGQFAEDRRQLQEHRRMAQGMRNRSLPTKYIKLIQDAEEKKGKFGTSIAVTICDVSETNHKEMVVALAGAVSPDGKRLLARDVHSGRLLDANLNFVRHFEKQNRKTKLWVLTAEAALKDKHGLKDRLLVSEENTKDPSMLHVTYPISIQCPSSDVVRATSENIKQIAKSSAALRAGGCNDAGWNGDYRVWPKNVADWHQQPSSSYSKGR</sequence>
<accession>A0A812STL7</accession>
<evidence type="ECO:0000256" key="1">
    <source>
        <dbReference type="SAM" id="MobiDB-lite"/>
    </source>
</evidence>
<comment type="caution">
    <text evidence="2">The sequence shown here is derived from an EMBL/GenBank/DDBJ whole genome shotgun (WGS) entry which is preliminary data.</text>
</comment>
<keyword evidence="3" id="KW-1185">Reference proteome</keyword>
<dbReference type="AlphaFoldDB" id="A0A812STL7"/>
<dbReference type="Proteomes" id="UP000649617">
    <property type="component" value="Unassembled WGS sequence"/>
</dbReference>
<feature type="non-terminal residue" evidence="2">
    <location>
        <position position="418"/>
    </location>
</feature>
<organism evidence="2 3">
    <name type="scientific">Symbiodinium pilosum</name>
    <name type="common">Dinoflagellate</name>
    <dbReference type="NCBI Taxonomy" id="2952"/>
    <lineage>
        <taxon>Eukaryota</taxon>
        <taxon>Sar</taxon>
        <taxon>Alveolata</taxon>
        <taxon>Dinophyceae</taxon>
        <taxon>Suessiales</taxon>
        <taxon>Symbiodiniaceae</taxon>
        <taxon>Symbiodinium</taxon>
    </lineage>
</organism>